<dbReference type="InterPro" id="IPR000477">
    <property type="entry name" value="RT_dom"/>
</dbReference>
<evidence type="ECO:0000259" key="4">
    <source>
        <dbReference type="Pfam" id="PF17919"/>
    </source>
</evidence>
<sequence>MEGENAFVLVNNPPPNPSGTRRVMSEVRVEANRERVEGQRGRSHATRDVIDAEALRRGRKIERLERELRELKEVQASCDQQWSRRQRSRSHSGSCESSHRCPKRSEEDRRAPKNSRRSKTGRTERKSPVHKPEKKDQNPVWNQLRQISHSPFSSRIERAKLPARIAPFNLITYNGKTDPVSHLSHYRRSMALHNGNDVLMCRIFPSSLGNVALRWFDRLEHGSIHSWTELAEAFTTRFITNTRKPKEVDSLMALAMRSGESLKSYSARYWETYNEIDWCGEDVAISQFRFGLPVGSKLRQSLAKKPPPDMSNLMSRIEQHVRVEEDGLQPQRQSGDNVAINTTFKEPIFKILPQIKNKPYFVWPARLGGDPASRESMPYCAYHKEKGHLTETCRNYKALLEELVRDGHLHQFVDSAKHQQQRVHDPKPKAPIGTIDVIHSHARADSLRTETRAAAHLREIFQVSEGVTPAPKRLRKEMTEEIIFTDRDLEGVQLPHSDALVVTIQIGDFEVKRILIDPGSSAEIMYDSLFKGLGLEHKDLDRKVDPLYGFSGESVMPVGRVTVKVHAGTISSPTDFWVLNSYSPYNAILGRPWLHKMKAVPSTLHQRLRFPTPEGIMEVRGDQVTAKQCLIAAAHQKGAISYGPEPEARPANTICPPPIKERYFLLGASLSHELRDGLTALLAEYSDVFAWNPYEAPGVDPAFACHSLNVDPLIRPVVQKGRRISPLHLEAVCEEVNRLIEAGAIREILYPTWLSNTVVVKKKNGKWRLVDATAGHQRMSFLDAFQGYHQIAMNPVDEEKTAFITPRGIFCYKVMPFGLKNAGATYQRMITKMFSSQLGKTVEVYIDDMVVKSIYAEDHLGDLRLVFNTLRRHHLKLNASKCAFGVGSGKFLGFMVTQRGIEANPDQISAILELRPPRTVREVQKLTGIAAALNRFISRASEKCRPFFDLIKKGKNFHWGEQSDQAFERLKQYLAAAPLLSTPVNGESLYIYLAVSEHAVSAAIVREDCNVQKPVYYTSKTLDGAESRYLPLEKLAFALVCSSKKLPHYFQAHTMIVLTEQPLKAVLRSADFSGRISKWGAQLGAYDINYRPRTSIKGQVLADFIAEFTPAEMGPMWVNHISSIQHMKGWKLYIDGASNSRGSGLGVVLTAPQGQMMELAIRLGFPASNNVAEYEALLHGLRFQETTQLRMRKMKIYLAEAKKLLEKFKLVQVEHIGRDLNGHADALAGLASAVAPELRRVISVGVQSLPSVGGDAINEVCSVDQSPSWMGPILAYLKDDILPTDRKEADRIRRIAPRYWVSKEGNLYRRSFTGPYLRCVHPDTVQNLLWEIHEGVYGGHTGGRSLAHRAIGQGYWWPYMQKDAAQYVKKCDKCQRFAPSIHQPAASLNPIASPWPFSQWGLDIVGPLPRAPGNRRWLIVATDYFTKWVEAEPLVHITDADSKRFVWKNIITRFGIPRVLTNGQAESSNKTLLDGIKKRLEKAKGRWVEELPNILWTYRTTPRCSTGETPFSLTYGVEAVIPLEIGLPTICTEYYDPVTNETSLATDLDLAEERRDSALIHLAAYQNGLRKIYEKRINPRELAVGDLVLRKVMGAKQDPTHGKLGPNWEGPYKIAYVAGTGAFMLIGPNDTPVKRPWNICNLKKYYQ</sequence>
<dbReference type="EMBL" id="OIVN01003312">
    <property type="protein sequence ID" value="SPD10242.1"/>
    <property type="molecule type" value="Genomic_DNA"/>
</dbReference>
<evidence type="ECO:0000313" key="6">
    <source>
        <dbReference type="EMBL" id="SPD10242.1"/>
    </source>
</evidence>
<dbReference type="PANTHER" id="PTHR48475">
    <property type="entry name" value="RIBONUCLEASE H"/>
    <property type="match status" value="1"/>
</dbReference>
<feature type="region of interest" description="Disordered" evidence="1">
    <location>
        <begin position="1"/>
        <end position="22"/>
    </location>
</feature>
<reference evidence="6" key="1">
    <citation type="submission" date="2018-02" db="EMBL/GenBank/DDBJ databases">
        <authorList>
            <person name="Cohen D.B."/>
            <person name="Kent A.D."/>
        </authorList>
    </citation>
    <scope>NUCLEOTIDE SEQUENCE</scope>
</reference>
<dbReference type="PANTHER" id="PTHR48475:SF2">
    <property type="entry name" value="RIBONUCLEASE H"/>
    <property type="match status" value="1"/>
</dbReference>
<dbReference type="InterPro" id="IPR041577">
    <property type="entry name" value="RT_RNaseH_2"/>
</dbReference>
<feature type="region of interest" description="Disordered" evidence="1">
    <location>
        <begin position="74"/>
        <end position="145"/>
    </location>
</feature>
<dbReference type="Pfam" id="PF00078">
    <property type="entry name" value="RVT_1"/>
    <property type="match status" value="1"/>
</dbReference>
<evidence type="ECO:0000256" key="1">
    <source>
        <dbReference type="SAM" id="MobiDB-lite"/>
    </source>
</evidence>
<evidence type="ECO:0000259" key="3">
    <source>
        <dbReference type="Pfam" id="PF03732"/>
    </source>
</evidence>
<dbReference type="SUPFAM" id="SSF56672">
    <property type="entry name" value="DNA/RNA polymerases"/>
    <property type="match status" value="1"/>
</dbReference>
<dbReference type="Gene3D" id="3.10.10.10">
    <property type="entry name" value="HIV Type 1 Reverse Transcriptase, subunit A, domain 1"/>
    <property type="match status" value="1"/>
</dbReference>
<dbReference type="InterPro" id="IPR012337">
    <property type="entry name" value="RNaseH-like_sf"/>
</dbReference>
<dbReference type="Gene3D" id="2.40.70.10">
    <property type="entry name" value="Acid Proteases"/>
    <property type="match status" value="1"/>
</dbReference>
<name>A0A2N9HDL8_FAGSY</name>
<dbReference type="GO" id="GO:0003676">
    <property type="term" value="F:nucleic acid binding"/>
    <property type="evidence" value="ECO:0007669"/>
    <property type="project" value="InterPro"/>
</dbReference>
<gene>
    <name evidence="6" type="ORF">FSB_LOCUS38124</name>
</gene>
<dbReference type="InterPro" id="IPR036397">
    <property type="entry name" value="RNaseH_sf"/>
</dbReference>
<dbReference type="Pfam" id="PF17919">
    <property type="entry name" value="RT_RNaseH_2"/>
    <property type="match status" value="1"/>
</dbReference>
<feature type="compositionally biased region" description="Basic and acidic residues" evidence="1">
    <location>
        <begin position="97"/>
        <end position="111"/>
    </location>
</feature>
<protein>
    <submittedName>
        <fullName evidence="6">Uncharacterized protein</fullName>
    </submittedName>
</protein>
<dbReference type="InterPro" id="IPR043502">
    <property type="entry name" value="DNA/RNA_pol_sf"/>
</dbReference>
<dbReference type="Pfam" id="PF17921">
    <property type="entry name" value="Integrase_H2C2"/>
    <property type="match status" value="1"/>
</dbReference>
<evidence type="ECO:0000259" key="5">
    <source>
        <dbReference type="Pfam" id="PF17921"/>
    </source>
</evidence>
<dbReference type="InterPro" id="IPR043128">
    <property type="entry name" value="Rev_trsase/Diguanyl_cyclase"/>
</dbReference>
<dbReference type="InterPro" id="IPR005162">
    <property type="entry name" value="Retrotrans_gag_dom"/>
</dbReference>
<feature type="domain" description="Retrotransposon gag" evidence="3">
    <location>
        <begin position="202"/>
        <end position="292"/>
    </location>
</feature>
<dbReference type="InterPro" id="IPR021109">
    <property type="entry name" value="Peptidase_aspartic_dom_sf"/>
</dbReference>
<feature type="compositionally biased region" description="Basic and acidic residues" evidence="1">
    <location>
        <begin position="121"/>
        <end position="137"/>
    </location>
</feature>
<feature type="domain" description="Integrase zinc-binding" evidence="5">
    <location>
        <begin position="1322"/>
        <end position="1379"/>
    </location>
</feature>
<feature type="domain" description="Reverse transcriptase" evidence="2">
    <location>
        <begin position="769"/>
        <end position="895"/>
    </location>
</feature>
<dbReference type="InterPro" id="IPR041588">
    <property type="entry name" value="Integrase_H2C2"/>
</dbReference>
<dbReference type="Gene3D" id="3.30.70.270">
    <property type="match status" value="2"/>
</dbReference>
<dbReference type="Gene3D" id="1.10.340.70">
    <property type="match status" value="1"/>
</dbReference>
<dbReference type="Pfam" id="PF03732">
    <property type="entry name" value="Retrotrans_gag"/>
    <property type="match status" value="1"/>
</dbReference>
<dbReference type="CDD" id="cd00303">
    <property type="entry name" value="retropepsin_like"/>
    <property type="match status" value="1"/>
</dbReference>
<accession>A0A2N9HDL8</accession>
<dbReference type="Gene3D" id="3.30.420.10">
    <property type="entry name" value="Ribonuclease H-like superfamily/Ribonuclease H"/>
    <property type="match status" value="3"/>
</dbReference>
<dbReference type="CDD" id="cd09279">
    <property type="entry name" value="RNase_HI_like"/>
    <property type="match status" value="1"/>
</dbReference>
<feature type="domain" description="Reverse transcriptase/retrotransposon-derived protein RNase H-like" evidence="4">
    <location>
        <begin position="959"/>
        <end position="1057"/>
    </location>
</feature>
<organism evidence="6">
    <name type="scientific">Fagus sylvatica</name>
    <name type="common">Beechnut</name>
    <dbReference type="NCBI Taxonomy" id="28930"/>
    <lineage>
        <taxon>Eukaryota</taxon>
        <taxon>Viridiplantae</taxon>
        <taxon>Streptophyta</taxon>
        <taxon>Embryophyta</taxon>
        <taxon>Tracheophyta</taxon>
        <taxon>Spermatophyta</taxon>
        <taxon>Magnoliopsida</taxon>
        <taxon>eudicotyledons</taxon>
        <taxon>Gunneridae</taxon>
        <taxon>Pentapetalae</taxon>
        <taxon>rosids</taxon>
        <taxon>fabids</taxon>
        <taxon>Fagales</taxon>
        <taxon>Fagaceae</taxon>
        <taxon>Fagus</taxon>
    </lineage>
</organism>
<evidence type="ECO:0000259" key="2">
    <source>
        <dbReference type="Pfam" id="PF00078"/>
    </source>
</evidence>
<dbReference type="CDD" id="cd01647">
    <property type="entry name" value="RT_LTR"/>
    <property type="match status" value="1"/>
</dbReference>
<dbReference type="SUPFAM" id="SSF53098">
    <property type="entry name" value="Ribonuclease H-like"/>
    <property type="match status" value="2"/>
</dbReference>
<proteinExistence type="predicted"/>